<keyword evidence="2" id="KW-1185">Reference proteome</keyword>
<protein>
    <submittedName>
        <fullName evidence="1">Uncharacterized protein</fullName>
    </submittedName>
</protein>
<name>A0A835GUZ5_9MAGN</name>
<proteinExistence type="predicted"/>
<comment type="caution">
    <text evidence="1">The sequence shown here is derived from an EMBL/GenBank/DDBJ whole genome shotgun (WGS) entry which is preliminary data.</text>
</comment>
<reference evidence="1 2" key="1">
    <citation type="submission" date="2020-10" db="EMBL/GenBank/DDBJ databases">
        <title>The Coptis chinensis genome and diversification of protoberbering-type alkaloids.</title>
        <authorList>
            <person name="Wang B."/>
            <person name="Shu S."/>
            <person name="Song C."/>
            <person name="Liu Y."/>
        </authorList>
    </citation>
    <scope>NUCLEOTIDE SEQUENCE [LARGE SCALE GENOMIC DNA]</scope>
    <source>
        <strain evidence="1">HL-2020</strain>
        <tissue evidence="1">Leaf</tissue>
    </source>
</reference>
<dbReference type="OrthoDB" id="7763451at2759"/>
<dbReference type="EMBL" id="JADFTS010000061">
    <property type="protein sequence ID" value="KAF9586920.1"/>
    <property type="molecule type" value="Genomic_DNA"/>
</dbReference>
<dbReference type="AlphaFoldDB" id="A0A835GUZ5"/>
<accession>A0A835GUZ5</accession>
<gene>
    <name evidence="1" type="ORF">IFM89_039792</name>
</gene>
<dbReference type="Proteomes" id="UP000631114">
    <property type="component" value="Unassembled WGS sequence"/>
</dbReference>
<sequence length="281" mass="32111">MELKDKQGAMSDKESVTENMIGMRKKRQEIDYIYLGFECQTCRKEYTNDNLVNAEGKGKKTTIKVDSESMPLENLTKDKLRDVATSPLWKFLDDDQKRDKVTELVNKRRYREGKKLLPTDSPIQVMDCPQQCSPEDNAFYVCKFMQWSYKEKNQFLFQEGNFEEKIQKTRAKFAYKILSDKYRKHNVTLVKTMVSKGYVLSKDALTKAKAFDDSIKFQMIAGAKAYEASKYVVSVTGKTASEAAIAFYNSSYFSKGALWVSDALTRATKVAADLGIHAGKK</sequence>
<evidence type="ECO:0000313" key="2">
    <source>
        <dbReference type="Proteomes" id="UP000631114"/>
    </source>
</evidence>
<organism evidence="1 2">
    <name type="scientific">Coptis chinensis</name>
    <dbReference type="NCBI Taxonomy" id="261450"/>
    <lineage>
        <taxon>Eukaryota</taxon>
        <taxon>Viridiplantae</taxon>
        <taxon>Streptophyta</taxon>
        <taxon>Embryophyta</taxon>
        <taxon>Tracheophyta</taxon>
        <taxon>Spermatophyta</taxon>
        <taxon>Magnoliopsida</taxon>
        <taxon>Ranunculales</taxon>
        <taxon>Ranunculaceae</taxon>
        <taxon>Coptidoideae</taxon>
        <taxon>Coptis</taxon>
    </lineage>
</organism>
<evidence type="ECO:0000313" key="1">
    <source>
        <dbReference type="EMBL" id="KAF9586920.1"/>
    </source>
</evidence>